<evidence type="ECO:0000256" key="3">
    <source>
        <dbReference type="ARBA" id="ARBA00022692"/>
    </source>
</evidence>
<evidence type="ECO:0000256" key="10">
    <source>
        <dbReference type="ARBA" id="ARBA00023224"/>
    </source>
</evidence>
<gene>
    <name evidence="15" type="primary">LOC100374357</name>
</gene>
<dbReference type="InterPro" id="IPR001556">
    <property type="entry name" value="Bombsn_rcpt-like"/>
</dbReference>
<evidence type="ECO:0000256" key="2">
    <source>
        <dbReference type="ARBA" id="ARBA00022475"/>
    </source>
</evidence>
<dbReference type="PROSITE" id="PS00237">
    <property type="entry name" value="G_PROTEIN_RECEP_F1_1"/>
    <property type="match status" value="1"/>
</dbReference>
<feature type="transmembrane region" description="Helical" evidence="12">
    <location>
        <begin position="228"/>
        <end position="249"/>
    </location>
</feature>
<comment type="similarity">
    <text evidence="11">Belongs to the G-protein coupled receptor 1 family.</text>
</comment>
<feature type="transmembrane region" description="Helical" evidence="12">
    <location>
        <begin position="136"/>
        <end position="153"/>
    </location>
</feature>
<keyword evidence="7" id="KW-1015">Disulfide bond</keyword>
<feature type="transmembrane region" description="Helical" evidence="12">
    <location>
        <begin position="174"/>
        <end position="199"/>
    </location>
</feature>
<evidence type="ECO:0000259" key="13">
    <source>
        <dbReference type="PROSITE" id="PS50262"/>
    </source>
</evidence>
<dbReference type="Proteomes" id="UP000694865">
    <property type="component" value="Unplaced"/>
</dbReference>
<keyword evidence="6 12" id="KW-0472">Membrane</keyword>
<keyword evidence="4 12" id="KW-1133">Transmembrane helix</keyword>
<dbReference type="PRINTS" id="PR00358">
    <property type="entry name" value="BOMBESINR"/>
</dbReference>
<name>A0ABM0GJ70_SACKO</name>
<keyword evidence="8 11" id="KW-0675">Receptor</keyword>
<organism evidence="14 15">
    <name type="scientific">Saccoglossus kowalevskii</name>
    <name type="common">Acorn worm</name>
    <dbReference type="NCBI Taxonomy" id="10224"/>
    <lineage>
        <taxon>Eukaryota</taxon>
        <taxon>Metazoa</taxon>
        <taxon>Hemichordata</taxon>
        <taxon>Enteropneusta</taxon>
        <taxon>Harrimaniidae</taxon>
        <taxon>Saccoglossus</taxon>
    </lineage>
</organism>
<keyword evidence="9" id="KW-0325">Glycoprotein</keyword>
<feature type="transmembrane region" description="Helical" evidence="12">
    <location>
        <begin position="58"/>
        <end position="82"/>
    </location>
</feature>
<keyword evidence="14" id="KW-1185">Reference proteome</keyword>
<evidence type="ECO:0000256" key="5">
    <source>
        <dbReference type="ARBA" id="ARBA00023040"/>
    </source>
</evidence>
<evidence type="ECO:0000256" key="12">
    <source>
        <dbReference type="SAM" id="Phobius"/>
    </source>
</evidence>
<dbReference type="PANTHER" id="PTHR45695:SF26">
    <property type="entry name" value="NEUROPEPTIDE CCHAMIDE-1 RECEPTOR"/>
    <property type="match status" value="1"/>
</dbReference>
<evidence type="ECO:0000256" key="4">
    <source>
        <dbReference type="ARBA" id="ARBA00022989"/>
    </source>
</evidence>
<dbReference type="Pfam" id="PF00001">
    <property type="entry name" value="7tm_1"/>
    <property type="match status" value="1"/>
</dbReference>
<sequence length="397" mass="44387">MPHINYTAVVTMVNSSLLNTNNWNCETVLCSTGSLLPDDLGPNATDSYTGQHLGPEAIIIPTIFALIFIVGVIGNGTLVRIVIMDPSMRSVPNIFIASLAMGDLLLLLVFVPFNAITYMTTSWPLGEGMCKVINCVQVASTGVSVFTLTALSADRYQAIVNPINKKATDMVQRTYTVALLVWVISIMLGIPTLVLATLVEYENLDGTTVTYCQAIPMGMTVTIQLHTALMFVFLYLVPLAIISVYYVLIAIKLIGSTKRTIGESLRNENKQLRARKRVAKVVLVFVLIFGICWLPYHIFNMMLFFSKDTRYMETYGILFLKFLGTIMAYANSCVNPLALYFLSNTFKSYYNKYILCCFVKNKPRNGPAKEYRNNSSFKRSPSRTLTRLTQRTMVYSV</sequence>
<dbReference type="SUPFAM" id="SSF81321">
    <property type="entry name" value="Family A G protein-coupled receptor-like"/>
    <property type="match status" value="1"/>
</dbReference>
<feature type="domain" description="G-protein coupled receptors family 1 profile" evidence="13">
    <location>
        <begin position="74"/>
        <end position="339"/>
    </location>
</feature>
<dbReference type="InterPro" id="IPR017452">
    <property type="entry name" value="GPCR_Rhodpsn_7TM"/>
</dbReference>
<evidence type="ECO:0000313" key="15">
    <source>
        <dbReference type="RefSeq" id="XP_002731022.1"/>
    </source>
</evidence>
<dbReference type="PRINTS" id="PR00237">
    <property type="entry name" value="GPCRRHODOPSN"/>
</dbReference>
<feature type="transmembrane region" description="Helical" evidence="12">
    <location>
        <begin position="94"/>
        <end position="116"/>
    </location>
</feature>
<evidence type="ECO:0000256" key="11">
    <source>
        <dbReference type="RuleBase" id="RU000688"/>
    </source>
</evidence>
<proteinExistence type="inferred from homology"/>
<keyword evidence="3 11" id="KW-0812">Transmembrane</keyword>
<dbReference type="InterPro" id="IPR000276">
    <property type="entry name" value="GPCR_Rhodpsn"/>
</dbReference>
<evidence type="ECO:0000256" key="6">
    <source>
        <dbReference type="ARBA" id="ARBA00023136"/>
    </source>
</evidence>
<comment type="subcellular location">
    <subcellularLocation>
        <location evidence="1">Cell membrane</location>
        <topology evidence="1">Multi-pass membrane protein</topology>
    </subcellularLocation>
</comment>
<reference evidence="15" key="1">
    <citation type="submission" date="2025-08" db="UniProtKB">
        <authorList>
            <consortium name="RefSeq"/>
        </authorList>
    </citation>
    <scope>IDENTIFICATION</scope>
    <source>
        <tissue evidence="15">Testes</tissue>
    </source>
</reference>
<dbReference type="RefSeq" id="XP_002731022.1">
    <property type="nucleotide sequence ID" value="XM_002730976.1"/>
</dbReference>
<evidence type="ECO:0000256" key="7">
    <source>
        <dbReference type="ARBA" id="ARBA00023157"/>
    </source>
</evidence>
<protein>
    <submittedName>
        <fullName evidence="15">Neuromedin-B receptor-like</fullName>
    </submittedName>
</protein>
<evidence type="ECO:0000256" key="1">
    <source>
        <dbReference type="ARBA" id="ARBA00004651"/>
    </source>
</evidence>
<accession>A0ABM0GJ70</accession>
<dbReference type="PANTHER" id="PTHR45695">
    <property type="entry name" value="LEUCOKININ RECEPTOR-RELATED"/>
    <property type="match status" value="1"/>
</dbReference>
<feature type="transmembrane region" description="Helical" evidence="12">
    <location>
        <begin position="318"/>
        <end position="342"/>
    </location>
</feature>
<evidence type="ECO:0000256" key="8">
    <source>
        <dbReference type="ARBA" id="ARBA00023170"/>
    </source>
</evidence>
<feature type="transmembrane region" description="Helical" evidence="12">
    <location>
        <begin position="278"/>
        <end position="298"/>
    </location>
</feature>
<keyword evidence="5 11" id="KW-0297">G-protein coupled receptor</keyword>
<evidence type="ECO:0000256" key="9">
    <source>
        <dbReference type="ARBA" id="ARBA00023180"/>
    </source>
</evidence>
<dbReference type="GeneID" id="100374357"/>
<dbReference type="Gene3D" id="1.20.1070.10">
    <property type="entry name" value="Rhodopsin 7-helix transmembrane proteins"/>
    <property type="match status" value="1"/>
</dbReference>
<keyword evidence="10 11" id="KW-0807">Transducer</keyword>
<evidence type="ECO:0000313" key="14">
    <source>
        <dbReference type="Proteomes" id="UP000694865"/>
    </source>
</evidence>
<keyword evidence="2" id="KW-1003">Cell membrane</keyword>
<dbReference type="PROSITE" id="PS50262">
    <property type="entry name" value="G_PROTEIN_RECEP_F1_2"/>
    <property type="match status" value="1"/>
</dbReference>